<evidence type="ECO:0000256" key="1">
    <source>
        <dbReference type="ARBA" id="ARBA00004173"/>
    </source>
</evidence>
<evidence type="ECO:0000256" key="15">
    <source>
        <dbReference type="ARBA" id="ARBA00038558"/>
    </source>
</evidence>
<feature type="domain" description="Glutaredoxin" evidence="18">
    <location>
        <begin position="64"/>
        <end position="126"/>
    </location>
</feature>
<keyword evidence="20" id="KW-1185">Reference proteome</keyword>
<dbReference type="Proteomes" id="UP000694540">
    <property type="component" value="Unplaced"/>
</dbReference>
<evidence type="ECO:0000256" key="16">
    <source>
        <dbReference type="ARBA" id="ARBA00039819"/>
    </source>
</evidence>
<dbReference type="FunFam" id="3.40.30.10:FF:000026">
    <property type="entry name" value="Glutaredoxin 2"/>
    <property type="match status" value="1"/>
</dbReference>
<gene>
    <name evidence="19" type="primary">GLRX2</name>
</gene>
<reference evidence="19" key="2">
    <citation type="submission" date="2025-09" db="UniProtKB">
        <authorList>
            <consortium name="Ensembl"/>
        </authorList>
    </citation>
    <scope>IDENTIFICATION</scope>
</reference>
<dbReference type="GeneTree" id="ENSGT00940000162420"/>
<sequence>MSWLRAALAETRLVRRVSCSTARQLGGAPGASTSGMGNNTSSSLGNTAAAPVNQIQETISNNCVVIFSKTSCSYCAVAKKLFHDMNVNYEAAELDMLEYGSRLQDALYEMTADRTVPRIFVNGTFIGGAMDTHRLHQEGRLLPLVHQCYLKKRKRKGLS</sequence>
<dbReference type="CDD" id="cd03419">
    <property type="entry name" value="GRX_GRXh_1_2_like"/>
    <property type="match status" value="1"/>
</dbReference>
<comment type="subcellular location">
    <subcellularLocation>
        <location evidence="1">Mitochondrion</location>
    </subcellularLocation>
</comment>
<keyword evidence="11" id="KW-1015">Disulfide bond</keyword>
<keyword evidence="7" id="KW-0249">Electron transport</keyword>
<comment type="similarity">
    <text evidence="2">Belongs to the glutaredoxin family.</text>
</comment>
<proteinExistence type="inferred from homology"/>
<dbReference type="AlphaFoldDB" id="A0A8C3YI92"/>
<name>A0A8C3YI92_9CETA</name>
<evidence type="ECO:0000256" key="12">
    <source>
        <dbReference type="ARBA" id="ARBA00023206"/>
    </source>
</evidence>
<dbReference type="InterPro" id="IPR036249">
    <property type="entry name" value="Thioredoxin-like_sf"/>
</dbReference>
<dbReference type="PROSITE" id="PS51354">
    <property type="entry name" value="GLUTAREDOXIN_2"/>
    <property type="match status" value="1"/>
</dbReference>
<organism evidence="19 20">
    <name type="scientific">Catagonus wagneri</name>
    <name type="common">Chacoan peccary</name>
    <dbReference type="NCBI Taxonomy" id="51154"/>
    <lineage>
        <taxon>Eukaryota</taxon>
        <taxon>Metazoa</taxon>
        <taxon>Chordata</taxon>
        <taxon>Craniata</taxon>
        <taxon>Vertebrata</taxon>
        <taxon>Euteleostomi</taxon>
        <taxon>Mammalia</taxon>
        <taxon>Eutheria</taxon>
        <taxon>Laurasiatheria</taxon>
        <taxon>Artiodactyla</taxon>
        <taxon>Suina</taxon>
        <taxon>Tayassuidae</taxon>
        <taxon>Catagonus</taxon>
    </lineage>
</organism>
<evidence type="ECO:0000256" key="17">
    <source>
        <dbReference type="SAM" id="MobiDB-lite"/>
    </source>
</evidence>
<evidence type="ECO:0000256" key="9">
    <source>
        <dbReference type="ARBA" id="ARBA00023014"/>
    </source>
</evidence>
<dbReference type="Ensembl" id="ENSCWAT00000015367.1">
    <property type="protein sequence ID" value="ENSCWAP00000014164.1"/>
    <property type="gene ID" value="ENSCWAG00000010965.1"/>
</dbReference>
<dbReference type="InterPro" id="IPR002109">
    <property type="entry name" value="Glutaredoxin"/>
</dbReference>
<accession>A0A8C3YI92</accession>
<dbReference type="Gene3D" id="3.40.30.10">
    <property type="entry name" value="Glutaredoxin"/>
    <property type="match status" value="1"/>
</dbReference>
<dbReference type="GO" id="GO:0051537">
    <property type="term" value="F:2 iron, 2 sulfur cluster binding"/>
    <property type="evidence" value="ECO:0007669"/>
    <property type="project" value="UniProtKB-KW"/>
</dbReference>
<dbReference type="PANTHER" id="PTHR46679:SF1">
    <property type="entry name" value="GLUTAREDOXIN-2, MITOCHONDRIAL"/>
    <property type="match status" value="1"/>
</dbReference>
<reference evidence="19" key="1">
    <citation type="submission" date="2025-08" db="UniProtKB">
        <authorList>
            <consortium name="Ensembl"/>
        </authorList>
    </citation>
    <scope>IDENTIFICATION</scope>
</reference>
<evidence type="ECO:0000256" key="7">
    <source>
        <dbReference type="ARBA" id="ARBA00022982"/>
    </source>
</evidence>
<evidence type="ECO:0000313" key="19">
    <source>
        <dbReference type="Ensembl" id="ENSCWAP00000014164.1"/>
    </source>
</evidence>
<dbReference type="GO" id="GO:0046872">
    <property type="term" value="F:metal ion binding"/>
    <property type="evidence" value="ECO:0007669"/>
    <property type="project" value="UniProtKB-KW"/>
</dbReference>
<evidence type="ECO:0000256" key="11">
    <source>
        <dbReference type="ARBA" id="ARBA00023157"/>
    </source>
</evidence>
<feature type="region of interest" description="Disordered" evidence="17">
    <location>
        <begin position="25"/>
        <end position="45"/>
    </location>
</feature>
<keyword evidence="12" id="KW-0318">Glutathionylation</keyword>
<evidence type="ECO:0000256" key="2">
    <source>
        <dbReference type="ARBA" id="ARBA00007787"/>
    </source>
</evidence>
<dbReference type="GO" id="GO:0005654">
    <property type="term" value="C:nucleoplasm"/>
    <property type="evidence" value="ECO:0007669"/>
    <property type="project" value="Ensembl"/>
</dbReference>
<keyword evidence="5" id="KW-0479">Metal-binding</keyword>
<dbReference type="Pfam" id="PF00462">
    <property type="entry name" value="Glutaredoxin"/>
    <property type="match status" value="1"/>
</dbReference>
<keyword evidence="10" id="KW-0496">Mitochondrion</keyword>
<keyword evidence="8" id="KW-0408">Iron</keyword>
<dbReference type="PANTHER" id="PTHR46679">
    <property type="match status" value="1"/>
</dbReference>
<feature type="compositionally biased region" description="Low complexity" evidence="17">
    <location>
        <begin position="30"/>
        <end position="45"/>
    </location>
</feature>
<keyword evidence="9" id="KW-0411">Iron-sulfur</keyword>
<keyword evidence="3" id="KW-0813">Transport</keyword>
<dbReference type="NCBIfam" id="TIGR02180">
    <property type="entry name" value="GRX_euk"/>
    <property type="match status" value="1"/>
</dbReference>
<evidence type="ECO:0000256" key="13">
    <source>
        <dbReference type="ARBA" id="ARBA00023284"/>
    </source>
</evidence>
<protein>
    <recommendedName>
        <fullName evidence="16">Glutaredoxin-2, mitochondrial</fullName>
    </recommendedName>
</protein>
<keyword evidence="6" id="KW-0809">Transit peptide</keyword>
<dbReference type="GO" id="GO:0005739">
    <property type="term" value="C:mitochondrion"/>
    <property type="evidence" value="ECO:0007669"/>
    <property type="project" value="UniProtKB-SubCell"/>
</dbReference>
<evidence type="ECO:0000256" key="8">
    <source>
        <dbReference type="ARBA" id="ARBA00023004"/>
    </source>
</evidence>
<evidence type="ECO:0000256" key="6">
    <source>
        <dbReference type="ARBA" id="ARBA00022946"/>
    </source>
</evidence>
<dbReference type="InterPro" id="IPR014025">
    <property type="entry name" value="Glutaredoxin_subgr"/>
</dbReference>
<comment type="function">
    <text evidence="14">Glutathione-dependent oxidoreductase that facilitates the maintenance of mitochondrial redox homeostasis upon induction of apoptosis by oxidative stress. Involved in response to hydrogen peroxide and regulation of apoptosis caused by oxidative stress. Acts as a very efficient catalyst of monothiol reactions because of its high affinity for protein glutathione-mixed disulfides. Can receive electrons not only from glutathione (GSH), but also from thioredoxin reductase supporting both monothiol and dithiol reactions. Efficiently catalyzes both glutathionylation and deglutathionylation of mitochondrial complex I, which in turn regulates the superoxide production by the complex. Overexpression decreases the susceptibility to apoptosis and prevents loss of cardiolipin and cytochrome c release.</text>
</comment>
<evidence type="ECO:0000256" key="14">
    <source>
        <dbReference type="ARBA" id="ARBA00037470"/>
    </source>
</evidence>
<evidence type="ECO:0000256" key="10">
    <source>
        <dbReference type="ARBA" id="ARBA00023128"/>
    </source>
</evidence>
<evidence type="ECO:0000313" key="20">
    <source>
        <dbReference type="Proteomes" id="UP000694540"/>
    </source>
</evidence>
<keyword evidence="4" id="KW-0001">2Fe-2S</keyword>
<dbReference type="GO" id="GO:0015035">
    <property type="term" value="F:protein-disulfide reductase activity"/>
    <property type="evidence" value="ECO:0007669"/>
    <property type="project" value="TreeGrafter"/>
</dbReference>
<evidence type="ECO:0000256" key="5">
    <source>
        <dbReference type="ARBA" id="ARBA00022723"/>
    </source>
</evidence>
<evidence type="ECO:0000256" key="3">
    <source>
        <dbReference type="ARBA" id="ARBA00022448"/>
    </source>
</evidence>
<evidence type="ECO:0000256" key="4">
    <source>
        <dbReference type="ARBA" id="ARBA00022714"/>
    </source>
</evidence>
<comment type="subunit">
    <text evidence="15">Monomer; active form. Homodimer; inactive form. The homodimer is probably linked by 1 2Fe-2S cluster.</text>
</comment>
<evidence type="ECO:0000259" key="18">
    <source>
        <dbReference type="Pfam" id="PF00462"/>
    </source>
</evidence>
<dbReference type="PRINTS" id="PR00160">
    <property type="entry name" value="GLUTAREDOXIN"/>
</dbReference>
<dbReference type="SUPFAM" id="SSF52833">
    <property type="entry name" value="Thioredoxin-like"/>
    <property type="match status" value="1"/>
</dbReference>
<dbReference type="InterPro" id="IPR011899">
    <property type="entry name" value="Glutaredoxin_euk/vir"/>
</dbReference>
<keyword evidence="13" id="KW-0676">Redox-active center</keyword>